<name>A0A158H6Q6_9BURK</name>
<evidence type="ECO:0000256" key="1">
    <source>
        <dbReference type="SAM" id="MobiDB-lite"/>
    </source>
</evidence>
<dbReference type="AlphaFoldDB" id="A0A158H6Q6"/>
<dbReference type="EMBL" id="FCOK02000026">
    <property type="protein sequence ID" value="SAL39996.1"/>
    <property type="molecule type" value="Genomic_DNA"/>
</dbReference>
<accession>A0A158H6Q6</accession>
<proteinExistence type="predicted"/>
<feature type="region of interest" description="Disordered" evidence="1">
    <location>
        <begin position="23"/>
        <end position="49"/>
    </location>
</feature>
<evidence type="ECO:0000313" key="2">
    <source>
        <dbReference type="EMBL" id="SAL39996.1"/>
    </source>
</evidence>
<dbReference type="Proteomes" id="UP000054683">
    <property type="component" value="Unassembled WGS sequence"/>
</dbReference>
<protein>
    <submittedName>
        <fullName evidence="2">Uncharacterized protein</fullName>
    </submittedName>
</protein>
<organism evidence="2 3">
    <name type="scientific">Caballeronia udeis</name>
    <dbReference type="NCBI Taxonomy" id="1232866"/>
    <lineage>
        <taxon>Bacteria</taxon>
        <taxon>Pseudomonadati</taxon>
        <taxon>Pseudomonadota</taxon>
        <taxon>Betaproteobacteria</taxon>
        <taxon>Burkholderiales</taxon>
        <taxon>Burkholderiaceae</taxon>
        <taxon>Caballeronia</taxon>
    </lineage>
</organism>
<sequence>MRPHRGYVVWSQPVRNTNLGCEPTPMLDSPEHGVVLGWNPDPEANHSDL</sequence>
<reference evidence="2 3" key="1">
    <citation type="submission" date="2016-01" db="EMBL/GenBank/DDBJ databases">
        <authorList>
            <person name="Oliw E.H."/>
        </authorList>
    </citation>
    <scope>NUCLEOTIDE SEQUENCE [LARGE SCALE GENOMIC DNA]</scope>
    <source>
        <strain evidence="2">LMG 27134</strain>
    </source>
</reference>
<evidence type="ECO:0000313" key="3">
    <source>
        <dbReference type="Proteomes" id="UP000054683"/>
    </source>
</evidence>
<gene>
    <name evidence="2" type="ORF">AWB69_04006</name>
</gene>